<evidence type="ECO:0000256" key="10">
    <source>
        <dbReference type="ARBA" id="ARBA00023128"/>
    </source>
</evidence>
<comment type="subcellular location">
    <subcellularLocation>
        <location evidence="3">Mitochondrion membrane</location>
    </subcellularLocation>
</comment>
<feature type="non-terminal residue" evidence="16">
    <location>
        <position position="1"/>
    </location>
</feature>
<proteinExistence type="inferred from homology"/>
<keyword evidence="17" id="KW-1185">Reference proteome</keyword>
<evidence type="ECO:0000313" key="17">
    <source>
        <dbReference type="Proteomes" id="UP001497623"/>
    </source>
</evidence>
<dbReference type="PANTHER" id="PTHR13620">
    <property type="entry name" value="3-5 EXONUCLEASE"/>
    <property type="match status" value="1"/>
</dbReference>
<evidence type="ECO:0000313" key="16">
    <source>
        <dbReference type="EMBL" id="CAL4069079.1"/>
    </source>
</evidence>
<dbReference type="PANTHER" id="PTHR13620:SF104">
    <property type="entry name" value="EXONUCLEASE 3'-5' DOMAIN-CONTAINING PROTEIN 2"/>
    <property type="match status" value="1"/>
</dbReference>
<comment type="caution">
    <text evidence="16">The sequence shown here is derived from an EMBL/GenBank/DDBJ whole genome shotgun (WGS) entry which is preliminary data.</text>
</comment>
<evidence type="ECO:0000256" key="6">
    <source>
        <dbReference type="ARBA" id="ARBA00022723"/>
    </source>
</evidence>
<dbReference type="GO" id="GO:0006310">
    <property type="term" value="P:DNA recombination"/>
    <property type="evidence" value="ECO:0007669"/>
    <property type="project" value="UniProtKB-ARBA"/>
</dbReference>
<sequence>FNFQVVTCEDEWEEVAYQFKKEVKSVGAIGFDCEWVQVKGKRRPVALLQLASPSGFCILVRLSFMNSNIPYSLKCFLEDESIIKCGVGCMEDSQYLFTDYGIRVKGCLDLRYLYLLATTQDEFIENNEPIQCKNNLGLSSLTEELLGKKLDKDWRIRASDWEANDLSPRQIKYAADDALSGIYVYLSLLSKLWTSPNLYTPFLPPRLWYCKLHTFFHSLAQLYVDRKFSKKIQENDKQKVQKVQSSKIKPIVRAYSLRKSPLYHNCQLLAPDDEPLCTCDPKKALWYVEKGLGTLVSEEPIVVRLNFEPAGRPQAERDDGKFYLQERHNVCVVCGKDQSYIRKNIVPHEYRKFFPDILKDHQSHDVVLLCLPCHRTSNMHDNNFRYKLAEDFEAPIGQEGDVKVRIDRILKLIRSAGGALHRNRNVIPPERVVELENIIKEYFKVDIFTDDLIERAANMDVKVYNSDYDPHGLKVYKAYEKSGVMKFETMWREHFLTTMQPKHMPDCWSTTHNEFKMRLKVKRLPVEDPERLKYKIALVGIEGTLDIDYEPDLSREATPTTSKSSPSESEERELEHSNNILQVLDDLAEFEDIYANDNSYYVENDIKDSDNILQNTDKNASVGSIDISTQNLIGTERVNDCSKNNDTKIMENERTT</sequence>
<protein>
    <recommendedName>
        <fullName evidence="13">Exonuclease 3'-5' domain-containing protein 2</fullName>
    </recommendedName>
</protein>
<dbReference type="InterPro" id="IPR012337">
    <property type="entry name" value="RNaseH-like_sf"/>
</dbReference>
<dbReference type="EMBL" id="CAXKWB010003384">
    <property type="protein sequence ID" value="CAL4069079.1"/>
    <property type="molecule type" value="Genomic_DNA"/>
</dbReference>
<gene>
    <name evidence="16" type="ORF">MNOR_LOCUS7612</name>
</gene>
<dbReference type="GO" id="GO:0005634">
    <property type="term" value="C:nucleus"/>
    <property type="evidence" value="ECO:0007669"/>
    <property type="project" value="TreeGrafter"/>
</dbReference>
<name>A0AAV2Q383_MEGNR</name>
<evidence type="ECO:0000256" key="12">
    <source>
        <dbReference type="ARBA" id="ARBA00061005"/>
    </source>
</evidence>
<keyword evidence="10" id="KW-0496">Mitochondrion</keyword>
<dbReference type="Proteomes" id="UP001497623">
    <property type="component" value="Unassembled WGS sequence"/>
</dbReference>
<evidence type="ECO:0000256" key="9">
    <source>
        <dbReference type="ARBA" id="ARBA00022989"/>
    </source>
</evidence>
<dbReference type="Pfam" id="PF01612">
    <property type="entry name" value="DNA_pol_A_exo1"/>
    <property type="match status" value="1"/>
</dbReference>
<evidence type="ECO:0000259" key="15">
    <source>
        <dbReference type="SMART" id="SM00474"/>
    </source>
</evidence>
<dbReference type="GO" id="GO:0031966">
    <property type="term" value="C:mitochondrial membrane"/>
    <property type="evidence" value="ECO:0007669"/>
    <property type="project" value="UniProtKB-SubCell"/>
</dbReference>
<reference evidence="16 17" key="1">
    <citation type="submission" date="2024-05" db="EMBL/GenBank/DDBJ databases">
        <authorList>
            <person name="Wallberg A."/>
        </authorList>
    </citation>
    <scope>NUCLEOTIDE SEQUENCE [LARGE SCALE GENOMIC DNA]</scope>
</reference>
<dbReference type="InterPro" id="IPR002562">
    <property type="entry name" value="3'-5'_exonuclease_dom"/>
</dbReference>
<comment type="similarity">
    <text evidence="12">Belongs to the EXD2 family.</text>
</comment>
<keyword evidence="9" id="KW-1133">Transmembrane helix</keyword>
<dbReference type="CDD" id="cd06141">
    <property type="entry name" value="WRN_exo"/>
    <property type="match status" value="1"/>
</dbReference>
<keyword evidence="5" id="KW-0540">Nuclease</keyword>
<evidence type="ECO:0000256" key="3">
    <source>
        <dbReference type="ARBA" id="ARBA00004325"/>
    </source>
</evidence>
<dbReference type="AlphaFoldDB" id="A0AAV2Q383"/>
<evidence type="ECO:0000256" key="1">
    <source>
        <dbReference type="ARBA" id="ARBA00001936"/>
    </source>
</evidence>
<keyword evidence="4" id="KW-0812">Transmembrane</keyword>
<dbReference type="SMART" id="SM00474">
    <property type="entry name" value="35EXOc"/>
    <property type="match status" value="1"/>
</dbReference>
<evidence type="ECO:0000256" key="14">
    <source>
        <dbReference type="SAM" id="MobiDB-lite"/>
    </source>
</evidence>
<dbReference type="FunFam" id="3.30.420.10:FF:000041">
    <property type="entry name" value="Exonuclease 3'-5' domain containing 2"/>
    <property type="match status" value="1"/>
</dbReference>
<dbReference type="GO" id="GO:0000175">
    <property type="term" value="F:3'-5'-RNA exonuclease activity"/>
    <property type="evidence" value="ECO:0007669"/>
    <property type="project" value="UniProtKB-ARBA"/>
</dbReference>
<evidence type="ECO:0000256" key="8">
    <source>
        <dbReference type="ARBA" id="ARBA00022839"/>
    </source>
</evidence>
<comment type="cofactor">
    <cofactor evidence="2">
        <name>Mg(2+)</name>
        <dbReference type="ChEBI" id="CHEBI:18420"/>
    </cofactor>
</comment>
<organism evidence="16 17">
    <name type="scientific">Meganyctiphanes norvegica</name>
    <name type="common">Northern krill</name>
    <name type="synonym">Thysanopoda norvegica</name>
    <dbReference type="NCBI Taxonomy" id="48144"/>
    <lineage>
        <taxon>Eukaryota</taxon>
        <taxon>Metazoa</taxon>
        <taxon>Ecdysozoa</taxon>
        <taxon>Arthropoda</taxon>
        <taxon>Crustacea</taxon>
        <taxon>Multicrustacea</taxon>
        <taxon>Malacostraca</taxon>
        <taxon>Eumalacostraca</taxon>
        <taxon>Eucarida</taxon>
        <taxon>Euphausiacea</taxon>
        <taxon>Euphausiidae</taxon>
        <taxon>Meganyctiphanes</taxon>
    </lineage>
</organism>
<feature type="domain" description="3'-5' exonuclease" evidence="15">
    <location>
        <begin position="3"/>
        <end position="193"/>
    </location>
</feature>
<dbReference type="SUPFAM" id="SSF53098">
    <property type="entry name" value="Ribonuclease H-like"/>
    <property type="match status" value="1"/>
</dbReference>
<dbReference type="Gene3D" id="3.30.420.10">
    <property type="entry name" value="Ribonuclease H-like superfamily/Ribonuclease H"/>
    <property type="match status" value="1"/>
</dbReference>
<evidence type="ECO:0000256" key="7">
    <source>
        <dbReference type="ARBA" id="ARBA00022801"/>
    </source>
</evidence>
<dbReference type="GO" id="GO:0046872">
    <property type="term" value="F:metal ion binding"/>
    <property type="evidence" value="ECO:0007669"/>
    <property type="project" value="UniProtKB-KW"/>
</dbReference>
<evidence type="ECO:0000256" key="13">
    <source>
        <dbReference type="ARBA" id="ARBA00069878"/>
    </source>
</evidence>
<dbReference type="InterPro" id="IPR051132">
    <property type="entry name" value="3-5_Exonuclease_domain"/>
</dbReference>
<keyword evidence="11" id="KW-0472">Membrane</keyword>
<dbReference type="InterPro" id="IPR036397">
    <property type="entry name" value="RNaseH_sf"/>
</dbReference>
<comment type="cofactor">
    <cofactor evidence="1">
        <name>Mn(2+)</name>
        <dbReference type="ChEBI" id="CHEBI:29035"/>
    </cofactor>
</comment>
<feature type="region of interest" description="Disordered" evidence="14">
    <location>
        <begin position="550"/>
        <end position="576"/>
    </location>
</feature>
<feature type="compositionally biased region" description="Low complexity" evidence="14">
    <location>
        <begin position="556"/>
        <end position="567"/>
    </location>
</feature>
<keyword evidence="6" id="KW-0479">Metal-binding</keyword>
<accession>A0AAV2Q383</accession>
<keyword evidence="7" id="KW-0378">Hydrolase</keyword>
<evidence type="ECO:0000256" key="5">
    <source>
        <dbReference type="ARBA" id="ARBA00022722"/>
    </source>
</evidence>
<dbReference type="GO" id="GO:0003676">
    <property type="term" value="F:nucleic acid binding"/>
    <property type="evidence" value="ECO:0007669"/>
    <property type="project" value="InterPro"/>
</dbReference>
<evidence type="ECO:0000256" key="4">
    <source>
        <dbReference type="ARBA" id="ARBA00022692"/>
    </source>
</evidence>
<evidence type="ECO:0000256" key="11">
    <source>
        <dbReference type="ARBA" id="ARBA00023136"/>
    </source>
</evidence>
<keyword evidence="8" id="KW-0269">Exonuclease</keyword>
<evidence type="ECO:0000256" key="2">
    <source>
        <dbReference type="ARBA" id="ARBA00001946"/>
    </source>
</evidence>